<feature type="transmembrane region" description="Helical" evidence="8">
    <location>
        <begin position="193"/>
        <end position="214"/>
    </location>
</feature>
<comment type="similarity">
    <text evidence="2">Belongs to the auxin efflux carrier (TC 2.A.69) family.</text>
</comment>
<evidence type="ECO:0000256" key="2">
    <source>
        <dbReference type="ARBA" id="ARBA00010145"/>
    </source>
</evidence>
<protein>
    <submittedName>
        <fullName evidence="9">AEC family transporter</fullName>
    </submittedName>
</protein>
<evidence type="ECO:0000256" key="8">
    <source>
        <dbReference type="SAM" id="Phobius"/>
    </source>
</evidence>
<keyword evidence="5 8" id="KW-0812">Transmembrane</keyword>
<evidence type="ECO:0000256" key="4">
    <source>
        <dbReference type="ARBA" id="ARBA00022475"/>
    </source>
</evidence>
<feature type="transmembrane region" description="Helical" evidence="8">
    <location>
        <begin position="69"/>
        <end position="88"/>
    </location>
</feature>
<feature type="transmembrane region" description="Helical" evidence="8">
    <location>
        <begin position="100"/>
        <end position="117"/>
    </location>
</feature>
<evidence type="ECO:0000313" key="10">
    <source>
        <dbReference type="Proteomes" id="UP000564885"/>
    </source>
</evidence>
<keyword evidence="3" id="KW-0813">Transport</keyword>
<comment type="subcellular location">
    <subcellularLocation>
        <location evidence="1">Cell membrane</location>
        <topology evidence="1">Multi-pass membrane protein</topology>
    </subcellularLocation>
</comment>
<feature type="transmembrane region" description="Helical" evidence="8">
    <location>
        <begin position="281"/>
        <end position="302"/>
    </location>
</feature>
<feature type="transmembrane region" description="Helical" evidence="8">
    <location>
        <begin position="123"/>
        <end position="146"/>
    </location>
</feature>
<dbReference type="Proteomes" id="UP000564885">
    <property type="component" value="Unassembled WGS sequence"/>
</dbReference>
<accession>A0A849IBR2</accession>
<dbReference type="GO" id="GO:0005886">
    <property type="term" value="C:plasma membrane"/>
    <property type="evidence" value="ECO:0007669"/>
    <property type="project" value="UniProtKB-SubCell"/>
</dbReference>
<evidence type="ECO:0000256" key="1">
    <source>
        <dbReference type="ARBA" id="ARBA00004651"/>
    </source>
</evidence>
<evidence type="ECO:0000256" key="3">
    <source>
        <dbReference type="ARBA" id="ARBA00022448"/>
    </source>
</evidence>
<dbReference type="InterPro" id="IPR004776">
    <property type="entry name" value="Mem_transp_PIN-like"/>
</dbReference>
<dbReference type="EMBL" id="JABEPP010000003">
    <property type="protein sequence ID" value="NNM73417.1"/>
    <property type="molecule type" value="Genomic_DNA"/>
</dbReference>
<keyword evidence="7 8" id="KW-0472">Membrane</keyword>
<keyword evidence="10" id="KW-1185">Reference proteome</keyword>
<comment type="caution">
    <text evidence="9">The sequence shown here is derived from an EMBL/GenBank/DDBJ whole genome shotgun (WGS) entry which is preliminary data.</text>
</comment>
<evidence type="ECO:0000256" key="6">
    <source>
        <dbReference type="ARBA" id="ARBA00022989"/>
    </source>
</evidence>
<reference evidence="9 10" key="1">
    <citation type="submission" date="2020-04" db="EMBL/GenBank/DDBJ databases">
        <title>Enterovirga sp. isolate from soil.</title>
        <authorList>
            <person name="Chea S."/>
            <person name="Kim D.-U."/>
        </authorList>
    </citation>
    <scope>NUCLEOTIDE SEQUENCE [LARGE SCALE GENOMIC DNA]</scope>
    <source>
        <strain evidence="9 10">DB1703</strain>
    </source>
</reference>
<keyword evidence="6 8" id="KW-1133">Transmembrane helix</keyword>
<evidence type="ECO:0000313" key="9">
    <source>
        <dbReference type="EMBL" id="NNM73417.1"/>
    </source>
</evidence>
<feature type="transmembrane region" description="Helical" evidence="8">
    <location>
        <begin position="6"/>
        <end position="26"/>
    </location>
</feature>
<name>A0A849IBR2_9HYPH</name>
<feature type="transmembrane region" description="Helical" evidence="8">
    <location>
        <begin position="166"/>
        <end position="187"/>
    </location>
</feature>
<sequence length="303" mass="31105">MAAWINAFFPTFALIGLGLLLRWRLLADQAVWGGIDRLTFFVLLPSLLASSISTVKLSELPLGSLATTIWITLGLATVSALILSRLLGHNRAAMTSVVQGGIRFNNYVALAISAGLYGDEGLAFGGVAAGLIVPCVQVILTVVFVVSDGGRLQPLKLLRQIAINPLLLGCLVGFAFAAAGGMPPGIAPLARSLGQAALALGLLSVGGGLVVGALREAPLTQTLVGLQKLLLVPLVTLGLARLFGLPAGPAAIATLTMAMPTASTAYVMARAMGGDARLMAAMITLQHLAAVVTLPLWALFLAG</sequence>
<dbReference type="RefSeq" id="WP_171218869.1">
    <property type="nucleotide sequence ID" value="NZ_JABEPP010000003.1"/>
</dbReference>
<feature type="transmembrane region" description="Helical" evidence="8">
    <location>
        <begin position="38"/>
        <end position="57"/>
    </location>
</feature>
<dbReference type="GO" id="GO:0055085">
    <property type="term" value="P:transmembrane transport"/>
    <property type="evidence" value="ECO:0007669"/>
    <property type="project" value="InterPro"/>
</dbReference>
<proteinExistence type="inferred from homology"/>
<dbReference type="Pfam" id="PF03547">
    <property type="entry name" value="Mem_trans"/>
    <property type="match status" value="1"/>
</dbReference>
<evidence type="ECO:0000256" key="7">
    <source>
        <dbReference type="ARBA" id="ARBA00023136"/>
    </source>
</evidence>
<dbReference type="AlphaFoldDB" id="A0A849IBR2"/>
<dbReference type="InterPro" id="IPR038770">
    <property type="entry name" value="Na+/solute_symporter_sf"/>
</dbReference>
<gene>
    <name evidence="9" type="ORF">HJG44_13590</name>
</gene>
<keyword evidence="4" id="KW-1003">Cell membrane</keyword>
<dbReference type="PANTHER" id="PTHR36838:SF4">
    <property type="entry name" value="AUXIN EFFLUX CARRIER FAMILY PROTEIN"/>
    <property type="match status" value="1"/>
</dbReference>
<evidence type="ECO:0000256" key="5">
    <source>
        <dbReference type="ARBA" id="ARBA00022692"/>
    </source>
</evidence>
<dbReference type="Gene3D" id="1.20.1530.20">
    <property type="match status" value="1"/>
</dbReference>
<dbReference type="PANTHER" id="PTHR36838">
    <property type="entry name" value="AUXIN EFFLUX CARRIER FAMILY PROTEIN"/>
    <property type="match status" value="1"/>
</dbReference>
<organism evidence="9 10">
    <name type="scientific">Enterovirga aerilata</name>
    <dbReference type="NCBI Taxonomy" id="2730920"/>
    <lineage>
        <taxon>Bacteria</taxon>
        <taxon>Pseudomonadati</taxon>
        <taxon>Pseudomonadota</taxon>
        <taxon>Alphaproteobacteria</taxon>
        <taxon>Hyphomicrobiales</taxon>
        <taxon>Methylobacteriaceae</taxon>
        <taxon>Enterovirga</taxon>
    </lineage>
</organism>